<dbReference type="EMBL" id="CM011681">
    <property type="protein sequence ID" value="TMS16981.1"/>
    <property type="molecule type" value="Genomic_DNA"/>
</dbReference>
<sequence>MRVAEAGSVTRAQSRAARAVSGGNQLIRCKQRKMQLHFTKEVLPDSVGTDYQNLNKLNEQCVGGDSDHDLLRLVLSIDRSPEEKPDSRADQRRPRDVRAERRQGGSLFTPVGRALRSAVQTRRQTDSDGQPAGGHGVEVW</sequence>
<organism evidence="1 2">
    <name type="scientific">Larimichthys crocea</name>
    <name type="common">Large yellow croaker</name>
    <name type="synonym">Pseudosciaena crocea</name>
    <dbReference type="NCBI Taxonomy" id="215358"/>
    <lineage>
        <taxon>Eukaryota</taxon>
        <taxon>Metazoa</taxon>
        <taxon>Chordata</taxon>
        <taxon>Craniata</taxon>
        <taxon>Vertebrata</taxon>
        <taxon>Euteleostomi</taxon>
        <taxon>Actinopterygii</taxon>
        <taxon>Neopterygii</taxon>
        <taxon>Teleostei</taxon>
        <taxon>Neoteleostei</taxon>
        <taxon>Acanthomorphata</taxon>
        <taxon>Eupercaria</taxon>
        <taxon>Sciaenidae</taxon>
        <taxon>Larimichthys</taxon>
    </lineage>
</organism>
<evidence type="ECO:0000313" key="1">
    <source>
        <dbReference type="EMBL" id="TMS16981.1"/>
    </source>
</evidence>
<keyword evidence="2" id="KW-1185">Reference proteome</keyword>
<feature type="non-terminal residue" evidence="1">
    <location>
        <position position="140"/>
    </location>
</feature>
<comment type="caution">
    <text evidence="1">The sequence shown here is derived from an EMBL/GenBank/DDBJ whole genome shotgun (WGS) entry which is preliminary data.</text>
</comment>
<accession>A0ACD3RDC8</accession>
<evidence type="ECO:0000313" key="2">
    <source>
        <dbReference type="Proteomes" id="UP000793456"/>
    </source>
</evidence>
<reference evidence="1" key="1">
    <citation type="submission" date="2018-11" db="EMBL/GenBank/DDBJ databases">
        <title>The sequence and de novo assembly of Larimichthys crocea genome using PacBio and Hi-C technologies.</title>
        <authorList>
            <person name="Xu P."/>
            <person name="Chen B."/>
            <person name="Zhou Z."/>
            <person name="Ke Q."/>
            <person name="Wu Y."/>
            <person name="Bai H."/>
            <person name="Pu F."/>
        </authorList>
    </citation>
    <scope>NUCLEOTIDE SEQUENCE</scope>
    <source>
        <tissue evidence="1">Muscle</tissue>
    </source>
</reference>
<proteinExistence type="predicted"/>
<protein>
    <submittedName>
        <fullName evidence="1">Uncharacterized protein</fullName>
    </submittedName>
</protein>
<dbReference type="Proteomes" id="UP000793456">
    <property type="component" value="Chromosome VIII"/>
</dbReference>
<gene>
    <name evidence="1" type="ORF">E3U43_014274</name>
</gene>
<name>A0ACD3RDC8_LARCR</name>